<name>A0A1M4XXD0_9FLAO</name>
<evidence type="ECO:0000256" key="1">
    <source>
        <dbReference type="PROSITE-ProRule" id="PRU00339"/>
    </source>
</evidence>
<proteinExistence type="predicted"/>
<dbReference type="SUPFAM" id="SSF48452">
    <property type="entry name" value="TPR-like"/>
    <property type="match status" value="1"/>
</dbReference>
<dbReference type="InterPro" id="IPR019734">
    <property type="entry name" value="TPR_rpt"/>
</dbReference>
<dbReference type="Proteomes" id="UP000184147">
    <property type="component" value="Unassembled WGS sequence"/>
</dbReference>
<evidence type="ECO:0000313" key="2">
    <source>
        <dbReference type="EMBL" id="SHE98141.1"/>
    </source>
</evidence>
<dbReference type="InterPro" id="IPR011990">
    <property type="entry name" value="TPR-like_helical_dom_sf"/>
</dbReference>
<accession>A0A1M4XXD0</accession>
<dbReference type="PROSITE" id="PS50005">
    <property type="entry name" value="TPR"/>
    <property type="match status" value="1"/>
</dbReference>
<dbReference type="Gene3D" id="1.25.40.10">
    <property type="entry name" value="Tetratricopeptide repeat domain"/>
    <property type="match status" value="1"/>
</dbReference>
<gene>
    <name evidence="2" type="ORF">SAMN05444377_102217</name>
</gene>
<protein>
    <submittedName>
        <fullName evidence="2">Uncharacterized protein</fullName>
    </submittedName>
</protein>
<dbReference type="RefSeq" id="WP_143161699.1">
    <property type="nucleotide sequence ID" value="NZ_FQVQ01000002.1"/>
</dbReference>
<keyword evidence="3" id="KW-1185">Reference proteome</keyword>
<keyword evidence="1" id="KW-0802">TPR repeat</keyword>
<sequence length="412" mass="46919">MRVYWTLGMFIFCAVVFGQKDCTLSKDFDTAISLKNFEEASVLWKNYLAQCESKTEAEYKKGEAIYTAAIENASDPKSKKNEVDALLGYYNQYNALFPKNGMEVFSKLAFVMYTYKDDFKTEQIKKAFDLAFQEKRESFREPSYLLAYFEVQYQNFHKEENGEQKLLALYFDVAAKCTVNRLKFQEFSSEYDALLQTMQVRLKDQLNRMSLDAFAHKADEKELSNPFWIQGLVEALAKFCEMDPIFLTRAEQSYQLEKNAATAYYYAVALKNQGSLDKALAYFDESLTLEKQNTLKSARACQVAMYLIGSDNKAAMNYLQKAQTADPKNAKVSLLMGEVYVNAIKECDLEGKSAEAVYILAAKTVVKAAEADKRYAAAAQKKAEEYRKKVTTPAGKKTSVAVGCWINQTVNW</sequence>
<dbReference type="EMBL" id="FQVQ01000002">
    <property type="protein sequence ID" value="SHE98141.1"/>
    <property type="molecule type" value="Genomic_DNA"/>
</dbReference>
<evidence type="ECO:0000313" key="3">
    <source>
        <dbReference type="Proteomes" id="UP000184147"/>
    </source>
</evidence>
<organism evidence="2 3">
    <name type="scientific">Flavobacterium fontis</name>
    <dbReference type="NCBI Taxonomy" id="1124188"/>
    <lineage>
        <taxon>Bacteria</taxon>
        <taxon>Pseudomonadati</taxon>
        <taxon>Bacteroidota</taxon>
        <taxon>Flavobacteriia</taxon>
        <taxon>Flavobacteriales</taxon>
        <taxon>Flavobacteriaceae</taxon>
        <taxon>Flavobacterium</taxon>
    </lineage>
</organism>
<dbReference type="STRING" id="1124188.SAMN05444377_102217"/>
<feature type="repeat" description="TPR" evidence="1">
    <location>
        <begin position="260"/>
        <end position="293"/>
    </location>
</feature>
<dbReference type="OrthoDB" id="1522899at2"/>
<dbReference type="AlphaFoldDB" id="A0A1M4XXD0"/>
<reference evidence="2 3" key="1">
    <citation type="submission" date="2016-11" db="EMBL/GenBank/DDBJ databases">
        <authorList>
            <person name="Jaros S."/>
            <person name="Januszkiewicz K."/>
            <person name="Wedrychowicz H."/>
        </authorList>
    </citation>
    <scope>NUCLEOTIDE SEQUENCE [LARGE SCALE GENOMIC DNA]</scope>
    <source>
        <strain evidence="2 3">DSM 25660</strain>
    </source>
</reference>